<organism evidence="2">
    <name type="scientific">Kwoniella bestiolae CBS 10118</name>
    <dbReference type="NCBI Taxonomy" id="1296100"/>
    <lineage>
        <taxon>Eukaryota</taxon>
        <taxon>Fungi</taxon>
        <taxon>Dikarya</taxon>
        <taxon>Basidiomycota</taxon>
        <taxon>Agaricomycotina</taxon>
        <taxon>Tremellomycetes</taxon>
        <taxon>Tremellales</taxon>
        <taxon>Cryptococcaceae</taxon>
        <taxon>Kwoniella</taxon>
    </lineage>
</organism>
<dbReference type="VEuPathDB" id="FungiDB:I302_05588"/>
<reference evidence="2" key="3">
    <citation type="submission" date="2014-01" db="EMBL/GenBank/DDBJ databases">
        <title>Evolution of pathogenesis and genome organization in the Tremellales.</title>
        <authorList>
            <person name="Cuomo C."/>
            <person name="Litvintseva A."/>
            <person name="Heitman J."/>
            <person name="Chen Y."/>
            <person name="Sun S."/>
            <person name="Springer D."/>
            <person name="Dromer F."/>
            <person name="Young S."/>
            <person name="Zeng Q."/>
            <person name="Chapman S."/>
            <person name="Gujja S."/>
            <person name="Saif S."/>
            <person name="Birren B."/>
        </authorList>
    </citation>
    <scope>NUCLEOTIDE SEQUENCE</scope>
    <source>
        <strain evidence="2">CBS 10118</strain>
    </source>
</reference>
<keyword evidence="4" id="KW-1185">Reference proteome</keyword>
<dbReference type="RefSeq" id="XP_019045200.1">
    <property type="nucleotide sequence ID" value="XM_019192203.1"/>
</dbReference>
<evidence type="ECO:0000313" key="4">
    <source>
        <dbReference type="Proteomes" id="UP000092730"/>
    </source>
</evidence>
<feature type="compositionally biased region" description="Polar residues" evidence="1">
    <location>
        <begin position="317"/>
        <end position="327"/>
    </location>
</feature>
<name>A0A1B9FZD8_9TREE</name>
<evidence type="ECO:0000256" key="1">
    <source>
        <dbReference type="SAM" id="MobiDB-lite"/>
    </source>
</evidence>
<gene>
    <name evidence="2" type="ORF">I302_05588</name>
    <name evidence="3" type="ORF">I302_107146</name>
</gene>
<dbReference type="EMBL" id="CP144545">
    <property type="protein sequence ID" value="WVW85109.1"/>
    <property type="molecule type" value="Genomic_DNA"/>
</dbReference>
<dbReference type="KEGG" id="kbi:30209987"/>
<dbReference type="OrthoDB" id="10658379at2759"/>
<evidence type="ECO:0000313" key="3">
    <source>
        <dbReference type="EMBL" id="WVW85109.1"/>
    </source>
</evidence>
<evidence type="ECO:0000313" key="2">
    <source>
        <dbReference type="EMBL" id="OCF24130.1"/>
    </source>
</evidence>
<dbReference type="AlphaFoldDB" id="A0A1B9FZD8"/>
<dbReference type="Proteomes" id="UP000092730">
    <property type="component" value="Chromosome 5"/>
</dbReference>
<reference evidence="3" key="2">
    <citation type="submission" date="2013-07" db="EMBL/GenBank/DDBJ databases">
        <authorList>
            <consortium name="The Broad Institute Genome Sequencing Platform"/>
            <person name="Cuomo C."/>
            <person name="Litvintseva A."/>
            <person name="Chen Y."/>
            <person name="Heitman J."/>
            <person name="Sun S."/>
            <person name="Springer D."/>
            <person name="Dromer F."/>
            <person name="Young S.K."/>
            <person name="Zeng Q."/>
            <person name="Gargeya S."/>
            <person name="Fitzgerald M."/>
            <person name="Abouelleil A."/>
            <person name="Alvarado L."/>
            <person name="Berlin A.M."/>
            <person name="Chapman S.B."/>
            <person name="Dewar J."/>
            <person name="Goldberg J."/>
            <person name="Griggs A."/>
            <person name="Gujja S."/>
            <person name="Hansen M."/>
            <person name="Howarth C."/>
            <person name="Imamovic A."/>
            <person name="Larimer J."/>
            <person name="McCowan C."/>
            <person name="Murphy C."/>
            <person name="Pearson M."/>
            <person name="Priest M."/>
            <person name="Roberts A."/>
            <person name="Saif S."/>
            <person name="Shea T."/>
            <person name="Sykes S."/>
            <person name="Wortman J."/>
            <person name="Nusbaum C."/>
            <person name="Birren B."/>
        </authorList>
    </citation>
    <scope>NUCLEOTIDE SEQUENCE</scope>
    <source>
        <strain evidence="3">CBS 10118</strain>
    </source>
</reference>
<proteinExistence type="predicted"/>
<dbReference type="EMBL" id="KI894022">
    <property type="protein sequence ID" value="OCF24130.1"/>
    <property type="molecule type" value="Genomic_DNA"/>
</dbReference>
<sequence>MITSSPHPHPLLFTLPQPHPTTSLTLPTFLPHFIPFTPPPPPGRNGPKGVKIIDHSFPPPSPTPTPVFAEHLELDLARTHSNQSIDSTALITPQAQSPLTGTTLLHNDLEHHHHLPTPIMEGNHGEEGGLVFGTIHFEKRNKILPIDTFMEVQPSQITALHPHQPKQYRRTNYQPQTSFSRGEIIHHKFYPTSTLYRKNRYDAKEEEAGEDEEDQSSDTESDSDSESSGCSSIVPPDQMGKVCMYEYWRMYDQRIMEEREERRRLRKFTVTSEIEDDAEQNKSKGEGKVRDWLVSQTQIEDYTHHEVKIQDQRKTNDVSQTQAQSHSINHRLLRISINTNHTNTKTSS</sequence>
<protein>
    <submittedName>
        <fullName evidence="2">Uncharacterized protein</fullName>
    </submittedName>
</protein>
<feature type="compositionally biased region" description="Acidic residues" evidence="1">
    <location>
        <begin position="204"/>
        <end position="225"/>
    </location>
</feature>
<accession>A0A1B9FZD8</accession>
<reference evidence="3" key="4">
    <citation type="submission" date="2024-02" db="EMBL/GenBank/DDBJ databases">
        <title>Comparative genomics of Cryptococcus and Kwoniella reveals pathogenesis evolution and contrasting modes of karyotype evolution via chromosome fusion or intercentromeric recombination.</title>
        <authorList>
            <person name="Coelho M.A."/>
            <person name="David-Palma M."/>
            <person name="Shea T."/>
            <person name="Bowers K."/>
            <person name="McGinley-Smith S."/>
            <person name="Mohammad A.W."/>
            <person name="Gnirke A."/>
            <person name="Yurkov A.M."/>
            <person name="Nowrousian M."/>
            <person name="Sun S."/>
            <person name="Cuomo C.A."/>
            <person name="Heitman J."/>
        </authorList>
    </citation>
    <scope>NUCLEOTIDE SEQUENCE</scope>
    <source>
        <strain evidence="3">CBS 10118</strain>
    </source>
</reference>
<feature type="region of interest" description="Disordered" evidence="1">
    <location>
        <begin position="310"/>
        <end position="330"/>
    </location>
</feature>
<feature type="region of interest" description="Disordered" evidence="1">
    <location>
        <begin position="202"/>
        <end position="236"/>
    </location>
</feature>
<reference evidence="2" key="1">
    <citation type="submission" date="2013-07" db="EMBL/GenBank/DDBJ databases">
        <title>The Genome Sequence of Cryptococcus bestiolae CBS10118.</title>
        <authorList>
            <consortium name="The Broad Institute Genome Sequencing Platform"/>
            <person name="Cuomo C."/>
            <person name="Litvintseva A."/>
            <person name="Chen Y."/>
            <person name="Heitman J."/>
            <person name="Sun S."/>
            <person name="Springer D."/>
            <person name="Dromer F."/>
            <person name="Young S.K."/>
            <person name="Zeng Q."/>
            <person name="Gargeya S."/>
            <person name="Fitzgerald M."/>
            <person name="Abouelleil A."/>
            <person name="Alvarado L."/>
            <person name="Berlin A.M."/>
            <person name="Chapman S.B."/>
            <person name="Dewar J."/>
            <person name="Goldberg J."/>
            <person name="Griggs A."/>
            <person name="Gujja S."/>
            <person name="Hansen M."/>
            <person name="Howarth C."/>
            <person name="Imamovic A."/>
            <person name="Larimer J."/>
            <person name="McCowan C."/>
            <person name="Murphy C."/>
            <person name="Pearson M."/>
            <person name="Priest M."/>
            <person name="Roberts A."/>
            <person name="Saif S."/>
            <person name="Shea T."/>
            <person name="Sykes S."/>
            <person name="Wortman J."/>
            <person name="Nusbaum C."/>
            <person name="Birren B."/>
        </authorList>
    </citation>
    <scope>NUCLEOTIDE SEQUENCE [LARGE SCALE GENOMIC DNA]</scope>
    <source>
        <strain evidence="2">CBS 10118</strain>
    </source>
</reference>
<dbReference type="GeneID" id="30209987"/>